<reference evidence="1 2" key="1">
    <citation type="journal article" date="2019" name="Sci. Rep.">
        <title>Orb-weaving spider Araneus ventricosus genome elucidates the spidroin gene catalogue.</title>
        <authorList>
            <person name="Kono N."/>
            <person name="Nakamura H."/>
            <person name="Ohtoshi R."/>
            <person name="Moran D.A.P."/>
            <person name="Shinohara A."/>
            <person name="Yoshida Y."/>
            <person name="Fujiwara M."/>
            <person name="Mori M."/>
            <person name="Tomita M."/>
            <person name="Arakawa K."/>
        </authorList>
    </citation>
    <scope>NUCLEOTIDE SEQUENCE [LARGE SCALE GENOMIC DNA]</scope>
</reference>
<organism evidence="1 2">
    <name type="scientific">Araneus ventricosus</name>
    <name type="common">Orbweaver spider</name>
    <name type="synonym">Epeira ventricosa</name>
    <dbReference type="NCBI Taxonomy" id="182803"/>
    <lineage>
        <taxon>Eukaryota</taxon>
        <taxon>Metazoa</taxon>
        <taxon>Ecdysozoa</taxon>
        <taxon>Arthropoda</taxon>
        <taxon>Chelicerata</taxon>
        <taxon>Arachnida</taxon>
        <taxon>Araneae</taxon>
        <taxon>Araneomorphae</taxon>
        <taxon>Entelegynae</taxon>
        <taxon>Araneoidea</taxon>
        <taxon>Araneidae</taxon>
        <taxon>Araneus</taxon>
    </lineage>
</organism>
<dbReference type="AlphaFoldDB" id="A0A4Y2MMY7"/>
<name>A0A4Y2MMY7_ARAVE</name>
<keyword evidence="2" id="KW-1185">Reference proteome</keyword>
<gene>
    <name evidence="1" type="ORF">AVEN_46568_1</name>
</gene>
<proteinExistence type="predicted"/>
<dbReference type="Proteomes" id="UP000499080">
    <property type="component" value="Unassembled WGS sequence"/>
</dbReference>
<comment type="caution">
    <text evidence="1">The sequence shown here is derived from an EMBL/GenBank/DDBJ whole genome shotgun (WGS) entry which is preliminary data.</text>
</comment>
<evidence type="ECO:0000313" key="1">
    <source>
        <dbReference type="EMBL" id="GBN27177.1"/>
    </source>
</evidence>
<accession>A0A4Y2MMY7</accession>
<sequence length="136" mass="15880">MTAELNRAKKKEDLEVLAEELGVEVPEGISRVPLQKLLLEHDPEFGNARIRFKVDEKIDMEKEQSMREFELEKLRITTSQTSGSVKAKIELRHLINKFEERDNDISLYLQLLERQAKWVQIDKKDWGLSFPGLTSK</sequence>
<evidence type="ECO:0000313" key="2">
    <source>
        <dbReference type="Proteomes" id="UP000499080"/>
    </source>
</evidence>
<dbReference type="EMBL" id="BGPR01007484">
    <property type="protein sequence ID" value="GBN27177.1"/>
    <property type="molecule type" value="Genomic_DNA"/>
</dbReference>
<protein>
    <submittedName>
        <fullName evidence="1">Uncharacterized protein</fullName>
    </submittedName>
</protein>